<reference evidence="2 3" key="2">
    <citation type="journal article" date="2021" name="Genomics">
        <title>High-quality reference genome for Clonorchis sinensis.</title>
        <authorList>
            <person name="Young N.D."/>
            <person name="Stroehlein A.J."/>
            <person name="Kinkar L."/>
            <person name="Wang T."/>
            <person name="Sohn W.M."/>
            <person name="Chang B.C.H."/>
            <person name="Kaur P."/>
            <person name="Weisz D."/>
            <person name="Dudchenko O."/>
            <person name="Aiden E.L."/>
            <person name="Korhonen P.K."/>
            <person name="Gasser R.B."/>
        </authorList>
    </citation>
    <scope>NUCLEOTIDE SEQUENCE [LARGE SCALE GENOMIC DNA]</scope>
    <source>
        <strain evidence="2">Cs-k2</strain>
    </source>
</reference>
<dbReference type="OrthoDB" id="6257670at2759"/>
<accession>A0A3R7H427</accession>
<protein>
    <submittedName>
        <fullName evidence="2">Uncharacterized protein</fullName>
    </submittedName>
</protein>
<evidence type="ECO:0000313" key="2">
    <source>
        <dbReference type="EMBL" id="KAG5441847.1"/>
    </source>
</evidence>
<dbReference type="EMBL" id="NIRI02000076">
    <property type="protein sequence ID" value="KAG5441847.1"/>
    <property type="molecule type" value="Genomic_DNA"/>
</dbReference>
<gene>
    <name evidence="2" type="ORF">CSKR_106295</name>
</gene>
<dbReference type="InParanoid" id="A0A3R7H427"/>
<feature type="region of interest" description="Disordered" evidence="1">
    <location>
        <begin position="64"/>
        <end position="134"/>
    </location>
</feature>
<evidence type="ECO:0000313" key="3">
    <source>
        <dbReference type="Proteomes" id="UP000286415"/>
    </source>
</evidence>
<reference evidence="2 3" key="1">
    <citation type="journal article" date="2018" name="Biotechnol. Adv.">
        <title>Improved genomic resources and new bioinformatic workflow for the carcinogenic parasite Clonorchis sinensis: Biotechnological implications.</title>
        <authorList>
            <person name="Wang D."/>
            <person name="Korhonen P.K."/>
            <person name="Gasser R.B."/>
            <person name="Young N.D."/>
        </authorList>
    </citation>
    <scope>NUCLEOTIDE SEQUENCE [LARGE SCALE GENOMIC DNA]</scope>
    <source>
        <strain evidence="2">Cs-k2</strain>
    </source>
</reference>
<keyword evidence="3" id="KW-1185">Reference proteome</keyword>
<evidence type="ECO:0000256" key="1">
    <source>
        <dbReference type="SAM" id="MobiDB-lite"/>
    </source>
</evidence>
<organism evidence="2 3">
    <name type="scientific">Clonorchis sinensis</name>
    <name type="common">Chinese liver fluke</name>
    <dbReference type="NCBI Taxonomy" id="79923"/>
    <lineage>
        <taxon>Eukaryota</taxon>
        <taxon>Metazoa</taxon>
        <taxon>Spiralia</taxon>
        <taxon>Lophotrochozoa</taxon>
        <taxon>Platyhelminthes</taxon>
        <taxon>Trematoda</taxon>
        <taxon>Digenea</taxon>
        <taxon>Opisthorchiida</taxon>
        <taxon>Opisthorchiata</taxon>
        <taxon>Opisthorchiidae</taxon>
        <taxon>Clonorchis</taxon>
    </lineage>
</organism>
<proteinExistence type="predicted"/>
<dbReference type="Proteomes" id="UP000286415">
    <property type="component" value="Unassembled WGS sequence"/>
</dbReference>
<feature type="compositionally biased region" description="Basic residues" evidence="1">
    <location>
        <begin position="107"/>
        <end position="124"/>
    </location>
</feature>
<comment type="caution">
    <text evidence="2">The sequence shown here is derived from an EMBL/GenBank/DDBJ whole genome shotgun (WGS) entry which is preliminary data.</text>
</comment>
<sequence length="332" mass="37547">MLFSIASLLYMQIEAVTNEKKAEKPSVLDETDSQRETIPERSATGEKLLDLKNTGAVISPRAELSKLKANRKSGKGIKNSEKKPSTKLDLESQRGLQSNVGTQIDLKRRKKKKPHTRKQSKNVTRRSEKTATKSGRKKRNECRCDLKSESCQDIAGVCKDKVELKNNSKRTRNTGKRGEPLTYEWVDCSKIFDVILPSFPQPGNEEINKEGCLTKCADHTNICLASKQRKWHCRLFVKECYHCCTSHKGLALIRSRLTNSETVTNDKAVQTTTPGATVEENHEWTDSEYDMCLKKCGAISNECHKYHGKQILPQICRDGTLDCEKTCVRPEN</sequence>
<dbReference type="AlphaFoldDB" id="A0A3R7H427"/>
<feature type="region of interest" description="Disordered" evidence="1">
    <location>
        <begin position="20"/>
        <end position="47"/>
    </location>
</feature>
<feature type="compositionally biased region" description="Basic and acidic residues" evidence="1">
    <location>
        <begin position="78"/>
        <end position="92"/>
    </location>
</feature>
<name>A0A3R7H427_CLOSI</name>